<gene>
    <name evidence="2" type="ORF">EJ02DRAFT_446143</name>
</gene>
<dbReference type="OrthoDB" id="3796171at2759"/>
<dbReference type="Proteomes" id="UP000800038">
    <property type="component" value="Unassembled WGS sequence"/>
</dbReference>
<feature type="transmembrane region" description="Helical" evidence="1">
    <location>
        <begin position="181"/>
        <end position="201"/>
    </location>
</feature>
<keyword evidence="1" id="KW-0812">Transmembrane</keyword>
<keyword evidence="3" id="KW-1185">Reference proteome</keyword>
<organism evidence="2 3">
    <name type="scientific">Clathrospora elynae</name>
    <dbReference type="NCBI Taxonomy" id="706981"/>
    <lineage>
        <taxon>Eukaryota</taxon>
        <taxon>Fungi</taxon>
        <taxon>Dikarya</taxon>
        <taxon>Ascomycota</taxon>
        <taxon>Pezizomycotina</taxon>
        <taxon>Dothideomycetes</taxon>
        <taxon>Pleosporomycetidae</taxon>
        <taxon>Pleosporales</taxon>
        <taxon>Diademaceae</taxon>
        <taxon>Clathrospora</taxon>
    </lineage>
</organism>
<feature type="transmembrane region" description="Helical" evidence="1">
    <location>
        <begin position="103"/>
        <end position="127"/>
    </location>
</feature>
<protein>
    <submittedName>
        <fullName evidence="2">Uncharacterized protein</fullName>
    </submittedName>
</protein>
<reference evidence="2" key="1">
    <citation type="journal article" date="2020" name="Stud. Mycol.">
        <title>101 Dothideomycetes genomes: a test case for predicting lifestyles and emergence of pathogens.</title>
        <authorList>
            <person name="Haridas S."/>
            <person name="Albert R."/>
            <person name="Binder M."/>
            <person name="Bloem J."/>
            <person name="Labutti K."/>
            <person name="Salamov A."/>
            <person name="Andreopoulos B."/>
            <person name="Baker S."/>
            <person name="Barry K."/>
            <person name="Bills G."/>
            <person name="Bluhm B."/>
            <person name="Cannon C."/>
            <person name="Castanera R."/>
            <person name="Culley D."/>
            <person name="Daum C."/>
            <person name="Ezra D."/>
            <person name="Gonzalez J."/>
            <person name="Henrissat B."/>
            <person name="Kuo A."/>
            <person name="Liang C."/>
            <person name="Lipzen A."/>
            <person name="Lutzoni F."/>
            <person name="Magnuson J."/>
            <person name="Mondo S."/>
            <person name="Nolan M."/>
            <person name="Ohm R."/>
            <person name="Pangilinan J."/>
            <person name="Park H.-J."/>
            <person name="Ramirez L."/>
            <person name="Alfaro M."/>
            <person name="Sun H."/>
            <person name="Tritt A."/>
            <person name="Yoshinaga Y."/>
            <person name="Zwiers L.-H."/>
            <person name="Turgeon B."/>
            <person name="Goodwin S."/>
            <person name="Spatafora J."/>
            <person name="Crous P."/>
            <person name="Grigoriev I."/>
        </authorList>
    </citation>
    <scope>NUCLEOTIDE SEQUENCE</scope>
    <source>
        <strain evidence="2">CBS 161.51</strain>
    </source>
</reference>
<dbReference type="EMBL" id="ML976080">
    <property type="protein sequence ID" value="KAF1939468.1"/>
    <property type="molecule type" value="Genomic_DNA"/>
</dbReference>
<name>A0A6A5SIM9_9PLEO</name>
<evidence type="ECO:0000256" key="1">
    <source>
        <dbReference type="SAM" id="Phobius"/>
    </source>
</evidence>
<evidence type="ECO:0000313" key="2">
    <source>
        <dbReference type="EMBL" id="KAF1939468.1"/>
    </source>
</evidence>
<sequence length="268" mass="30140">MRNPNSCRLILLLTPPLLLLLPVAFLTTILERISKNLFYSQIDRNFRTGAFEIILHGPNSTGSSNLTNIEVTLNSNQAYAVSALGAFEMWELRRVEGTGGHDRMWSCIVFFSNIIMIGASLGTFGYTSSVQGSDKSRQSYEDVGNFDQEHTRETWACQIDKFHPDQDWAGQACGTAKATRFLLIPMAVAALMFFVSLWFVVCARGGLKWDVYEMQPPGPPSPYPVQQWGPQHFQQWGPQPVQQRMLQPIPQLQKAELSFRDPCPPAVI</sequence>
<evidence type="ECO:0000313" key="3">
    <source>
        <dbReference type="Proteomes" id="UP000800038"/>
    </source>
</evidence>
<accession>A0A6A5SIM9</accession>
<keyword evidence="1" id="KW-0472">Membrane</keyword>
<proteinExistence type="predicted"/>
<keyword evidence="1" id="KW-1133">Transmembrane helix</keyword>
<dbReference type="AlphaFoldDB" id="A0A6A5SIM9"/>